<proteinExistence type="predicted"/>
<keyword evidence="2" id="KW-1185">Reference proteome</keyword>
<dbReference type="EMBL" id="RSCJ01000011">
    <property type="protein sequence ID" value="RUR80271.1"/>
    <property type="molecule type" value="Genomic_DNA"/>
</dbReference>
<protein>
    <recommendedName>
        <fullName evidence="3">Lipoprotein SmpA/OmlA domain-containing protein</fullName>
    </recommendedName>
</protein>
<dbReference type="AlphaFoldDB" id="A0A3S1AHX5"/>
<name>A0A3S1AHX5_CHLFR</name>
<dbReference type="Proteomes" id="UP000268857">
    <property type="component" value="Unassembled WGS sequence"/>
</dbReference>
<reference evidence="1 2" key="1">
    <citation type="journal article" date="2019" name="Genome Biol. Evol.">
        <title>Day and night: Metabolic profiles and evolutionary relationships of six axenic non-marine cyanobacteria.</title>
        <authorList>
            <person name="Will S.E."/>
            <person name="Henke P."/>
            <person name="Boedeker C."/>
            <person name="Huang S."/>
            <person name="Brinkmann H."/>
            <person name="Rohde M."/>
            <person name="Jarek M."/>
            <person name="Friedl T."/>
            <person name="Seufert S."/>
            <person name="Schumacher M."/>
            <person name="Overmann J."/>
            <person name="Neumann-Schaal M."/>
            <person name="Petersen J."/>
        </authorList>
    </citation>
    <scope>NUCLEOTIDE SEQUENCE [LARGE SCALE GENOMIC DNA]</scope>
    <source>
        <strain evidence="1 2">PCC 6912</strain>
    </source>
</reference>
<sequence length="103" mass="12026">MQIQQKDSRSNQINQDLYNSISTGMTYAEVRAIIGWDGVLIYQNEINFAGGKIREKIYQWNNYDIYSTDNESQTVDDPNPYWSITLQFQNDILIHKASFNLNP</sequence>
<comment type="caution">
    <text evidence="1">The sequence shown here is derived from an EMBL/GenBank/DDBJ whole genome shotgun (WGS) entry which is preliminary data.</text>
</comment>
<evidence type="ECO:0008006" key="3">
    <source>
        <dbReference type="Google" id="ProtNLM"/>
    </source>
</evidence>
<gene>
    <name evidence="1" type="ORF">PCC6912_31310</name>
</gene>
<dbReference type="Gene3D" id="3.10.450.730">
    <property type="entry name" value="BLIP domain"/>
    <property type="match status" value="1"/>
</dbReference>
<evidence type="ECO:0000313" key="2">
    <source>
        <dbReference type="Proteomes" id="UP000268857"/>
    </source>
</evidence>
<dbReference type="STRING" id="211165.GCA_000317285_01315"/>
<evidence type="ECO:0000313" key="1">
    <source>
        <dbReference type="EMBL" id="RUR80271.1"/>
    </source>
</evidence>
<accession>A0A3S1AHX5</accession>
<organism evidence="1 2">
    <name type="scientific">Chlorogloeopsis fritschii PCC 6912</name>
    <dbReference type="NCBI Taxonomy" id="211165"/>
    <lineage>
        <taxon>Bacteria</taxon>
        <taxon>Bacillati</taxon>
        <taxon>Cyanobacteriota</taxon>
        <taxon>Cyanophyceae</taxon>
        <taxon>Nostocales</taxon>
        <taxon>Chlorogloeopsidaceae</taxon>
        <taxon>Chlorogloeopsis</taxon>
    </lineage>
</organism>